<gene>
    <name evidence="7" type="ORF">AK830_g10426</name>
</gene>
<keyword evidence="3 5" id="KW-0479">Metal-binding</keyword>
<dbReference type="GO" id="GO:0005506">
    <property type="term" value="F:iron ion binding"/>
    <property type="evidence" value="ECO:0007669"/>
    <property type="project" value="InterPro"/>
</dbReference>
<dbReference type="GO" id="GO:0004497">
    <property type="term" value="F:monooxygenase activity"/>
    <property type="evidence" value="ECO:0007669"/>
    <property type="project" value="UniProtKB-KW"/>
</dbReference>
<comment type="similarity">
    <text evidence="6">Belongs to the cytochrome P450 family.</text>
</comment>
<evidence type="ECO:0000256" key="4">
    <source>
        <dbReference type="ARBA" id="ARBA00023004"/>
    </source>
</evidence>
<keyword evidence="6" id="KW-0560">Oxidoreductase</keyword>
<evidence type="ECO:0000256" key="2">
    <source>
        <dbReference type="ARBA" id="ARBA00022617"/>
    </source>
</evidence>
<dbReference type="PRINTS" id="PR00385">
    <property type="entry name" value="P450"/>
</dbReference>
<name>A0A0P7ATH1_9HYPO</name>
<evidence type="ECO:0008006" key="9">
    <source>
        <dbReference type="Google" id="ProtNLM"/>
    </source>
</evidence>
<dbReference type="Gene3D" id="1.10.630.10">
    <property type="entry name" value="Cytochrome P450"/>
    <property type="match status" value="1"/>
</dbReference>
<dbReference type="InterPro" id="IPR017972">
    <property type="entry name" value="Cyt_P450_CS"/>
</dbReference>
<evidence type="ECO:0000256" key="3">
    <source>
        <dbReference type="ARBA" id="ARBA00022723"/>
    </source>
</evidence>
<dbReference type="PRINTS" id="PR00463">
    <property type="entry name" value="EP450I"/>
</dbReference>
<evidence type="ECO:0000313" key="7">
    <source>
        <dbReference type="EMBL" id="KPM36157.1"/>
    </source>
</evidence>
<evidence type="ECO:0000256" key="5">
    <source>
        <dbReference type="PIRSR" id="PIRSR602401-1"/>
    </source>
</evidence>
<dbReference type="EMBL" id="LKCW01000216">
    <property type="protein sequence ID" value="KPM36157.1"/>
    <property type="molecule type" value="Genomic_DNA"/>
</dbReference>
<proteinExistence type="inferred from homology"/>
<evidence type="ECO:0000313" key="8">
    <source>
        <dbReference type="Proteomes" id="UP000050424"/>
    </source>
</evidence>
<accession>A0A0P7ATH1</accession>
<keyword evidence="6" id="KW-0503">Monooxygenase</keyword>
<dbReference type="Pfam" id="PF00067">
    <property type="entry name" value="p450"/>
    <property type="match status" value="1"/>
</dbReference>
<dbReference type="InterPro" id="IPR050121">
    <property type="entry name" value="Cytochrome_P450_monoxygenase"/>
</dbReference>
<keyword evidence="2 5" id="KW-0349">Heme</keyword>
<dbReference type="Proteomes" id="UP000050424">
    <property type="component" value="Unassembled WGS sequence"/>
</dbReference>
<dbReference type="SUPFAM" id="SSF48264">
    <property type="entry name" value="Cytochrome P450"/>
    <property type="match status" value="1"/>
</dbReference>
<dbReference type="GO" id="GO:0020037">
    <property type="term" value="F:heme binding"/>
    <property type="evidence" value="ECO:0007669"/>
    <property type="project" value="InterPro"/>
</dbReference>
<dbReference type="OrthoDB" id="3934656at2759"/>
<reference evidence="7 8" key="1">
    <citation type="submission" date="2015-09" db="EMBL/GenBank/DDBJ databases">
        <title>Draft genome of a European isolate of the apple canker pathogen Neonectria ditissima.</title>
        <authorList>
            <person name="Gomez-Cortecero A."/>
            <person name="Harrison R.J."/>
            <person name="Armitage A.D."/>
        </authorList>
    </citation>
    <scope>NUCLEOTIDE SEQUENCE [LARGE SCALE GENOMIC DNA]</scope>
    <source>
        <strain evidence="7 8">R09/05</strain>
    </source>
</reference>
<dbReference type="InterPro" id="IPR036396">
    <property type="entry name" value="Cyt_P450_sf"/>
</dbReference>
<evidence type="ECO:0000256" key="6">
    <source>
        <dbReference type="RuleBase" id="RU000461"/>
    </source>
</evidence>
<feature type="binding site" description="axial binding residue" evidence="5">
    <location>
        <position position="332"/>
    </location>
    <ligand>
        <name>heme</name>
        <dbReference type="ChEBI" id="CHEBI:30413"/>
    </ligand>
    <ligandPart>
        <name>Fe</name>
        <dbReference type="ChEBI" id="CHEBI:18248"/>
    </ligandPart>
</feature>
<comment type="cofactor">
    <cofactor evidence="1 5">
        <name>heme</name>
        <dbReference type="ChEBI" id="CHEBI:30413"/>
    </cofactor>
</comment>
<dbReference type="CDD" id="cd11060">
    <property type="entry name" value="CYP57A1-like"/>
    <property type="match status" value="1"/>
</dbReference>
<organism evidence="7 8">
    <name type="scientific">Neonectria ditissima</name>
    <dbReference type="NCBI Taxonomy" id="78410"/>
    <lineage>
        <taxon>Eukaryota</taxon>
        <taxon>Fungi</taxon>
        <taxon>Dikarya</taxon>
        <taxon>Ascomycota</taxon>
        <taxon>Pezizomycotina</taxon>
        <taxon>Sordariomycetes</taxon>
        <taxon>Hypocreomycetidae</taxon>
        <taxon>Hypocreales</taxon>
        <taxon>Nectriaceae</taxon>
        <taxon>Neonectria</taxon>
    </lineage>
</organism>
<dbReference type="PANTHER" id="PTHR24305">
    <property type="entry name" value="CYTOCHROME P450"/>
    <property type="match status" value="1"/>
</dbReference>
<dbReference type="InterPro" id="IPR001128">
    <property type="entry name" value="Cyt_P450"/>
</dbReference>
<comment type="caution">
    <text evidence="7">The sequence shown here is derived from an EMBL/GenBank/DDBJ whole genome shotgun (WGS) entry which is preliminary data.</text>
</comment>
<evidence type="ECO:0000256" key="1">
    <source>
        <dbReference type="ARBA" id="ARBA00001971"/>
    </source>
</evidence>
<dbReference type="PROSITE" id="PS00086">
    <property type="entry name" value="CYTOCHROME_P450"/>
    <property type="match status" value="1"/>
</dbReference>
<keyword evidence="8" id="KW-1185">Reference proteome</keyword>
<dbReference type="InterPro" id="IPR002401">
    <property type="entry name" value="Cyt_P450_E_grp-I"/>
</dbReference>
<dbReference type="GO" id="GO:0016705">
    <property type="term" value="F:oxidoreductase activity, acting on paired donors, with incorporation or reduction of molecular oxygen"/>
    <property type="evidence" value="ECO:0007669"/>
    <property type="project" value="InterPro"/>
</dbReference>
<dbReference type="STRING" id="78410.A0A0P7ATH1"/>
<dbReference type="PANTHER" id="PTHR24305:SF190">
    <property type="entry name" value="P450, PUTATIVE (EUROFUNG)-RELATED"/>
    <property type="match status" value="1"/>
</dbReference>
<sequence length="391" mass="43871">MVSVNLFSLRDSQRHAFVKRQYANLYTMSSLVSYEPSVEDCIALFSRRLSGFCREGKPVDLGRWLQFYAFDVIGAITFSKRFGFMEHGRDVGDIISTIDYTFFNTTIGGYFLWALPLLFALTPKTGTKALDEFTSAAIQERVQTTEKELGEDGPQDFMDKLFKVADKNPQENRLSLITGAAAANIGAGSDTTGITLTAILFNILQNPGVLQKLRDELDTALATGQISDPITFTESQGLPYLQAVFKESMRMHPATGLPMWRVVPPEGVVLCDRYFPGGAVVGTNTWVAHYNCDVYGKDVEDFRPERWIDNDKETLDSMNRYFMPFGLGARTCIGKNISLLEIGKLVPQLVQKFDFQLLDSSKPRLESRNVWFVKQHGFNVLVTERKGAQGK</sequence>
<protein>
    <recommendedName>
        <fullName evidence="9">Pisatin demethylase</fullName>
    </recommendedName>
</protein>
<keyword evidence="4 5" id="KW-0408">Iron</keyword>
<dbReference type="AlphaFoldDB" id="A0A0P7ATH1"/>